<evidence type="ECO:0000256" key="1">
    <source>
        <dbReference type="SAM" id="SignalP"/>
    </source>
</evidence>
<accession>A0A0P1P926</accession>
<name>A0A0P1LHS5_9BACT</name>
<dbReference type="SUPFAM" id="SSF56281">
    <property type="entry name" value="Metallo-hydrolase/oxidoreductase"/>
    <property type="match status" value="1"/>
</dbReference>
<reference evidence="5 6" key="1">
    <citation type="submission" date="2015-11" db="EMBL/GenBank/DDBJ databases">
        <authorList>
            <person name="Varghese N."/>
        </authorList>
    </citation>
    <scope>NUCLEOTIDE SEQUENCE [LARGE SCALE GENOMIC DNA]</scope>
    <source>
        <strain evidence="3 6">JGI-8</strain>
    </source>
</reference>
<reference evidence="4" key="2">
    <citation type="submission" date="2015-11" db="EMBL/GenBank/DDBJ databases">
        <authorList>
            <person name="Zhang Y."/>
            <person name="Guo Z."/>
        </authorList>
    </citation>
    <scope>NUCLEOTIDE SEQUENCE [LARGE SCALE GENOMIC DNA]</scope>
    <source>
        <strain evidence="4">JGI-4</strain>
    </source>
</reference>
<accession>A0A0P1M9L1</accession>
<dbReference type="STRING" id="1633631.GCA_001442925_02237"/>
<dbReference type="GO" id="GO:0005737">
    <property type="term" value="C:cytoplasm"/>
    <property type="evidence" value="ECO:0007669"/>
    <property type="project" value="TreeGrafter"/>
</dbReference>
<dbReference type="PANTHER" id="PTHR15032:SF4">
    <property type="entry name" value="N-ACYL-PHOSPHATIDYLETHANOLAMINE-HYDROLYZING PHOSPHOLIPASE D"/>
    <property type="match status" value="1"/>
</dbReference>
<feature type="domain" description="Metallo-beta-lactamase" evidence="2">
    <location>
        <begin position="103"/>
        <end position="312"/>
    </location>
</feature>
<dbReference type="Pfam" id="PF12706">
    <property type="entry name" value="Lactamase_B_2"/>
    <property type="match status" value="1"/>
</dbReference>
<accession>A0A0P1MIU4</accession>
<accession>A0A0P1L9P9</accession>
<evidence type="ECO:0000313" key="4">
    <source>
        <dbReference type="EMBL" id="CUU09007.1"/>
    </source>
</evidence>
<evidence type="ECO:0000259" key="2">
    <source>
        <dbReference type="SMART" id="SM00849"/>
    </source>
</evidence>
<feature type="signal peptide" evidence="1">
    <location>
        <begin position="1"/>
        <end position="18"/>
    </location>
</feature>
<dbReference type="RefSeq" id="WP_159421011.1">
    <property type="nucleotide sequence ID" value="NZ_CZVI01000001.1"/>
</dbReference>
<dbReference type="InterPro" id="IPR036866">
    <property type="entry name" value="RibonucZ/Hydroxyglut_hydro"/>
</dbReference>
<evidence type="ECO:0000313" key="3">
    <source>
        <dbReference type="EMBL" id="CUS77410.1"/>
    </source>
</evidence>
<accession>A0A0S4NFV0</accession>
<accession>A0A0P1MHI3</accession>
<accession>A0A0N7MYC1</accession>
<dbReference type="SMART" id="SM00849">
    <property type="entry name" value="Lactamase_B"/>
    <property type="match status" value="1"/>
</dbReference>
<organism evidence="4 5">
    <name type="scientific">Candidatus Kryptonium thompsonii</name>
    <dbReference type="NCBI Taxonomy" id="1633631"/>
    <lineage>
        <taxon>Bacteria</taxon>
        <taxon>Pseudomonadati</taxon>
        <taxon>Candidatus Kryptoniota</taxon>
        <taxon>Candidatus Kryptonium</taxon>
    </lineage>
</organism>
<dbReference type="InterPro" id="IPR001279">
    <property type="entry name" value="Metallo-B-lactamas"/>
</dbReference>
<dbReference type="EMBL" id="FAOP01000012">
    <property type="protein sequence ID" value="CUU09007.1"/>
    <property type="molecule type" value="Genomic_DNA"/>
</dbReference>
<accession>A0A0P1MPN6</accession>
<proteinExistence type="predicted"/>
<keyword evidence="1" id="KW-0732">Signal</keyword>
<evidence type="ECO:0000313" key="6">
    <source>
        <dbReference type="Proteomes" id="UP000182200"/>
    </source>
</evidence>
<dbReference type="Gene3D" id="3.60.15.10">
    <property type="entry name" value="Ribonuclease Z/Hydroxyacylglutathione hydrolase-like"/>
    <property type="match status" value="1"/>
</dbReference>
<keyword evidence="6" id="KW-1185">Reference proteome</keyword>
<gene>
    <name evidence="4" type="ORF">JGI4_02244</name>
    <name evidence="3" type="ORF">JGI8_00120</name>
</gene>
<feature type="chain" id="PRO_5015043519" evidence="1">
    <location>
        <begin position="19"/>
        <end position="355"/>
    </location>
</feature>
<dbReference type="Proteomes" id="UP000182200">
    <property type="component" value="Unassembled WGS sequence"/>
</dbReference>
<accession>A0A0N7MUI7</accession>
<sequence length="355" mass="40885">MLKVLSLILCFISLASFCDVVGDRKNRLKVEYGSININGKFYNLDPNFKRGKFSVVFPFIAKRIFEMIFGGGAERRRCDFEIVKFDEESYKKKNPTNKITWIGHSTFLVQMDGVNFLTDPIFSMKAGPFGNKIGSKRYVPPALEIKQLPKIDFVIISHNHYDHLDISSLKKIVELNPEVKIFIPLGVKKLFDEEGIGKNAVELDWWDEFEFKGLKIIFTPTQHFSGRWLNDSNESLWGGYVVVGSRRFYFAGDTGYFFGFKLIGDVLGPFDIVCLPIGAYEPAEMMRPVHMNPEEAVKAYLDLKGKIFCAMHWGTFDLSDERCDEPPRRLLEHVKKLNLDEGNFKVFKHGETMEW</sequence>
<accession>A0A0P1MP50</accession>
<dbReference type="AlphaFoldDB" id="A0A0P1LHS5"/>
<protein>
    <submittedName>
        <fullName evidence="4">L-ascorbate metabolism protein UlaG, beta-lactamase superfamily</fullName>
    </submittedName>
</protein>
<dbReference type="Proteomes" id="UP000182011">
    <property type="component" value="Unassembled WGS sequence"/>
</dbReference>
<evidence type="ECO:0000313" key="5">
    <source>
        <dbReference type="Proteomes" id="UP000182011"/>
    </source>
</evidence>
<accession>A0A0P1LVA9</accession>
<accession>A0A0P1LHS5</accession>
<dbReference type="EMBL" id="CZVI01000001">
    <property type="protein sequence ID" value="CUS77410.1"/>
    <property type="molecule type" value="Genomic_DNA"/>
</dbReference>
<dbReference type="PANTHER" id="PTHR15032">
    <property type="entry name" value="N-ACYL-PHOSPHATIDYLETHANOLAMINE-HYDROLYZING PHOSPHOLIPASE D"/>
    <property type="match status" value="1"/>
</dbReference>